<comment type="caution">
    <text evidence="10">The sequence shown here is derived from an EMBL/GenBank/DDBJ whole genome shotgun (WGS) entry which is preliminary data.</text>
</comment>
<feature type="transmembrane region" description="Helical" evidence="7">
    <location>
        <begin position="122"/>
        <end position="142"/>
    </location>
</feature>
<dbReference type="GO" id="GO:0042773">
    <property type="term" value="P:ATP synthesis coupled electron transport"/>
    <property type="evidence" value="ECO:0007669"/>
    <property type="project" value="InterPro"/>
</dbReference>
<feature type="transmembrane region" description="Helical" evidence="7">
    <location>
        <begin position="180"/>
        <end position="199"/>
    </location>
</feature>
<evidence type="ECO:0000256" key="1">
    <source>
        <dbReference type="ARBA" id="ARBA00004127"/>
    </source>
</evidence>
<evidence type="ECO:0000259" key="9">
    <source>
        <dbReference type="Pfam" id="PF00662"/>
    </source>
</evidence>
<evidence type="ECO:0000256" key="6">
    <source>
        <dbReference type="SAM" id="MobiDB-lite"/>
    </source>
</evidence>
<feature type="transmembrane region" description="Helical" evidence="7">
    <location>
        <begin position="6"/>
        <end position="31"/>
    </location>
</feature>
<organism evidence="10 11">
    <name type="scientific">Sorangium cellulosum</name>
    <name type="common">Polyangium cellulosum</name>
    <dbReference type="NCBI Taxonomy" id="56"/>
    <lineage>
        <taxon>Bacteria</taxon>
        <taxon>Pseudomonadati</taxon>
        <taxon>Myxococcota</taxon>
        <taxon>Polyangia</taxon>
        <taxon>Polyangiales</taxon>
        <taxon>Polyangiaceae</taxon>
        <taxon>Sorangium</taxon>
    </lineage>
</organism>
<feature type="region of interest" description="Disordered" evidence="6">
    <location>
        <begin position="445"/>
        <end position="477"/>
    </location>
</feature>
<keyword evidence="3 7" id="KW-1133">Transmembrane helix</keyword>
<feature type="domain" description="NADH:quinone oxidoreductase/Mrp antiporter transmembrane" evidence="8">
    <location>
        <begin position="148"/>
        <end position="370"/>
    </location>
</feature>
<evidence type="ECO:0000259" key="8">
    <source>
        <dbReference type="Pfam" id="PF00361"/>
    </source>
</evidence>
<dbReference type="InterPro" id="IPR003945">
    <property type="entry name" value="NU5C-like"/>
</dbReference>
<feature type="transmembrane region" description="Helical" evidence="7">
    <location>
        <begin position="219"/>
        <end position="241"/>
    </location>
</feature>
<reference evidence="10 11" key="1">
    <citation type="submission" date="2014-02" db="EMBL/GenBank/DDBJ databases">
        <title>The small core and large imbalanced accessory genome model reveals a collaborative survival strategy of Sorangium cellulosum strains in nature.</title>
        <authorList>
            <person name="Han K."/>
            <person name="Peng R."/>
            <person name="Blom J."/>
            <person name="Li Y.-Z."/>
        </authorList>
    </citation>
    <scope>NUCLEOTIDE SEQUENCE [LARGE SCALE GENOMIC DNA]</scope>
    <source>
        <strain evidence="10 11">So0008-312</strain>
    </source>
</reference>
<evidence type="ECO:0000256" key="7">
    <source>
        <dbReference type="SAM" id="Phobius"/>
    </source>
</evidence>
<gene>
    <name evidence="10" type="ORF">BE15_15040</name>
</gene>
<dbReference type="GO" id="GO:0008137">
    <property type="term" value="F:NADH dehydrogenase (ubiquinone) activity"/>
    <property type="evidence" value="ECO:0007669"/>
    <property type="project" value="InterPro"/>
</dbReference>
<comment type="subcellular location">
    <subcellularLocation>
        <location evidence="1">Endomembrane system</location>
        <topology evidence="1">Multi-pass membrane protein</topology>
    </subcellularLocation>
    <subcellularLocation>
        <location evidence="5">Membrane</location>
        <topology evidence="5">Multi-pass membrane protein</topology>
    </subcellularLocation>
</comment>
<dbReference type="InterPro" id="IPR001750">
    <property type="entry name" value="ND/Mrp_TM"/>
</dbReference>
<dbReference type="GO" id="GO:0015990">
    <property type="term" value="P:electron transport coupled proton transport"/>
    <property type="evidence" value="ECO:0007669"/>
    <property type="project" value="TreeGrafter"/>
</dbReference>
<dbReference type="EMBL" id="JEMA01000367">
    <property type="protein sequence ID" value="KYF70940.1"/>
    <property type="molecule type" value="Genomic_DNA"/>
</dbReference>
<protein>
    <submittedName>
        <fullName evidence="10">NADH dehydrogenase</fullName>
    </submittedName>
</protein>
<dbReference type="InterPro" id="IPR001516">
    <property type="entry name" value="Proton_antipo_N"/>
</dbReference>
<dbReference type="GO" id="GO:0012505">
    <property type="term" value="C:endomembrane system"/>
    <property type="evidence" value="ECO:0007669"/>
    <property type="project" value="UniProtKB-SubCell"/>
</dbReference>
<evidence type="ECO:0000313" key="10">
    <source>
        <dbReference type="EMBL" id="KYF70940.1"/>
    </source>
</evidence>
<dbReference type="Proteomes" id="UP000075260">
    <property type="component" value="Unassembled WGS sequence"/>
</dbReference>
<feature type="transmembrane region" description="Helical" evidence="7">
    <location>
        <begin position="292"/>
        <end position="309"/>
    </location>
</feature>
<feature type="transmembrane region" description="Helical" evidence="7">
    <location>
        <begin position="262"/>
        <end position="280"/>
    </location>
</feature>
<keyword evidence="2 5" id="KW-0812">Transmembrane</keyword>
<dbReference type="GO" id="GO:0003954">
    <property type="term" value="F:NADH dehydrogenase activity"/>
    <property type="evidence" value="ECO:0007669"/>
    <property type="project" value="TreeGrafter"/>
</dbReference>
<evidence type="ECO:0000256" key="2">
    <source>
        <dbReference type="ARBA" id="ARBA00022692"/>
    </source>
</evidence>
<feature type="compositionally biased region" description="Basic and acidic residues" evidence="6">
    <location>
        <begin position="453"/>
        <end position="464"/>
    </location>
</feature>
<dbReference type="OrthoDB" id="9768329at2"/>
<feature type="domain" description="NADH-Ubiquinone oxidoreductase (complex I) chain 5 N-terminal" evidence="9">
    <location>
        <begin position="77"/>
        <end position="127"/>
    </location>
</feature>
<proteinExistence type="predicted"/>
<dbReference type="RefSeq" id="WP_061607283.1">
    <property type="nucleotide sequence ID" value="NZ_JEMA01000367.1"/>
</dbReference>
<sequence>MPSDVLLGQLAALAVLSPAAAFAALGSYLMLLRAPSERVVSRVVLSALSLSLAASLAIWGSAVAAPHAFTPVALGRWFETGSYAFEIVLLVDRLSATMMVLVSLIALLVGRFSVAYLHREAGFARFFLLLALFSTGMLALVSAGTIDLLFAGWELVGATSVLLVAFFHERAAPPRAALRVYVTYRLCDVGLLGGAVLMHDVAGSSQWGEVFGAAAWPGMPAPLGPGAATALALCLLLAAMGKSAQFPLGSWLPRAMEGPTPSSALFYGAISVHAGVYLMLRVAPLLQRTPAASAVIACVGAATALYGTLVGRAQADVKSALAHATMTQVGLMFVEIGLGLYWLALVHLFAHACLRCLQMLRAPSALRDAQEIRAAHAGEPLLPLGVAGRLLPAALVRRAYWLALERFHLEALQERLIAAPLMRLGRQLDQSERRWVAALSGWPERAAADPGEEGARGVPEREMAFEPPARGAKRARS</sequence>
<dbReference type="Pfam" id="PF00361">
    <property type="entry name" value="Proton_antipo_M"/>
    <property type="match status" value="1"/>
</dbReference>
<feature type="transmembrane region" description="Helical" evidence="7">
    <location>
        <begin position="43"/>
        <end position="63"/>
    </location>
</feature>
<evidence type="ECO:0000313" key="11">
    <source>
        <dbReference type="Proteomes" id="UP000075260"/>
    </source>
</evidence>
<dbReference type="PRINTS" id="PR01434">
    <property type="entry name" value="NADHDHGNASE5"/>
</dbReference>
<dbReference type="PANTHER" id="PTHR42829:SF2">
    <property type="entry name" value="NADH-UBIQUINONE OXIDOREDUCTASE CHAIN 5"/>
    <property type="match status" value="1"/>
</dbReference>
<feature type="transmembrane region" description="Helical" evidence="7">
    <location>
        <begin position="148"/>
        <end position="168"/>
    </location>
</feature>
<evidence type="ECO:0000256" key="3">
    <source>
        <dbReference type="ARBA" id="ARBA00022989"/>
    </source>
</evidence>
<feature type="transmembrane region" description="Helical" evidence="7">
    <location>
        <begin position="329"/>
        <end position="350"/>
    </location>
</feature>
<accession>A0A150QSL9</accession>
<dbReference type="AlphaFoldDB" id="A0A150QSL9"/>
<keyword evidence="4 7" id="KW-0472">Membrane</keyword>
<dbReference type="PANTHER" id="PTHR42829">
    <property type="entry name" value="NADH-UBIQUINONE OXIDOREDUCTASE CHAIN 5"/>
    <property type="match status" value="1"/>
</dbReference>
<name>A0A150QSL9_SORCE</name>
<evidence type="ECO:0000256" key="5">
    <source>
        <dbReference type="RuleBase" id="RU000320"/>
    </source>
</evidence>
<feature type="transmembrane region" description="Helical" evidence="7">
    <location>
        <begin position="83"/>
        <end position="110"/>
    </location>
</feature>
<dbReference type="Pfam" id="PF00662">
    <property type="entry name" value="Proton_antipo_N"/>
    <property type="match status" value="1"/>
</dbReference>
<dbReference type="GO" id="GO:0016020">
    <property type="term" value="C:membrane"/>
    <property type="evidence" value="ECO:0007669"/>
    <property type="project" value="UniProtKB-SubCell"/>
</dbReference>
<evidence type="ECO:0000256" key="4">
    <source>
        <dbReference type="ARBA" id="ARBA00023136"/>
    </source>
</evidence>